<dbReference type="AlphaFoldDB" id="A0A7C9TLS8"/>
<dbReference type="InterPro" id="IPR001646">
    <property type="entry name" value="5peptide_repeat"/>
</dbReference>
<dbReference type="Pfam" id="PF00805">
    <property type="entry name" value="Pentapeptide"/>
    <property type="match status" value="1"/>
</dbReference>
<dbReference type="EMBL" id="JAAGOH010000046">
    <property type="protein sequence ID" value="NDY93739.1"/>
    <property type="molecule type" value="Genomic_DNA"/>
</dbReference>
<keyword evidence="2" id="KW-1185">Reference proteome</keyword>
<dbReference type="Gene3D" id="2.160.20.80">
    <property type="entry name" value="E3 ubiquitin-protein ligase SopA"/>
    <property type="match status" value="1"/>
</dbReference>
<name>A0A7C9TLS8_9BURK</name>
<reference evidence="1 2" key="1">
    <citation type="submission" date="2020-02" db="EMBL/GenBank/DDBJ databases">
        <title>Ideonella bacterium strain TBM-1.</title>
        <authorList>
            <person name="Chen W.-M."/>
        </authorList>
    </citation>
    <scope>NUCLEOTIDE SEQUENCE [LARGE SCALE GENOMIC DNA]</scope>
    <source>
        <strain evidence="1 2">TBM-1</strain>
    </source>
</reference>
<proteinExistence type="predicted"/>
<comment type="caution">
    <text evidence="1">The sequence shown here is derived from an EMBL/GenBank/DDBJ whole genome shotgun (WGS) entry which is preliminary data.</text>
</comment>
<evidence type="ECO:0000313" key="2">
    <source>
        <dbReference type="Proteomes" id="UP000484255"/>
    </source>
</evidence>
<dbReference type="Proteomes" id="UP000484255">
    <property type="component" value="Unassembled WGS sequence"/>
</dbReference>
<evidence type="ECO:0000313" key="1">
    <source>
        <dbReference type="EMBL" id="NDY93739.1"/>
    </source>
</evidence>
<sequence>MATDIYGQKQGTFRKCDFSGVRAFRTDWNWADLREARMRHGIFEQCDFSRCNLVGCEMEFADFRDCNFAFADITDSPVNRRTLAVGENRGVELINWHRPPTSKPCSTTPRSA</sequence>
<organism evidence="1 2">
    <name type="scientific">Ideonella livida</name>
    <dbReference type="NCBI Taxonomy" id="2707176"/>
    <lineage>
        <taxon>Bacteria</taxon>
        <taxon>Pseudomonadati</taxon>
        <taxon>Pseudomonadota</taxon>
        <taxon>Betaproteobacteria</taxon>
        <taxon>Burkholderiales</taxon>
        <taxon>Sphaerotilaceae</taxon>
        <taxon>Ideonella</taxon>
    </lineage>
</organism>
<dbReference type="RefSeq" id="WP_163459768.1">
    <property type="nucleotide sequence ID" value="NZ_JAAGOH010000046.1"/>
</dbReference>
<accession>A0A7C9TLS8</accession>
<dbReference type="SUPFAM" id="SSF141571">
    <property type="entry name" value="Pentapeptide repeat-like"/>
    <property type="match status" value="1"/>
</dbReference>
<gene>
    <name evidence="1" type="ORF">G3A44_21350</name>
</gene>
<protein>
    <submittedName>
        <fullName evidence="1">Pentapeptide repeat-containing protein</fullName>
    </submittedName>
</protein>